<evidence type="ECO:0000256" key="1">
    <source>
        <dbReference type="SAM" id="MobiDB-lite"/>
    </source>
</evidence>
<organism evidence="2 3">
    <name type="scientific">Oryza meyeriana var. granulata</name>
    <dbReference type="NCBI Taxonomy" id="110450"/>
    <lineage>
        <taxon>Eukaryota</taxon>
        <taxon>Viridiplantae</taxon>
        <taxon>Streptophyta</taxon>
        <taxon>Embryophyta</taxon>
        <taxon>Tracheophyta</taxon>
        <taxon>Spermatophyta</taxon>
        <taxon>Magnoliopsida</taxon>
        <taxon>Liliopsida</taxon>
        <taxon>Poales</taxon>
        <taxon>Poaceae</taxon>
        <taxon>BOP clade</taxon>
        <taxon>Oryzoideae</taxon>
        <taxon>Oryzeae</taxon>
        <taxon>Oryzinae</taxon>
        <taxon>Oryza</taxon>
        <taxon>Oryza meyeriana</taxon>
    </lineage>
</organism>
<name>A0A6G1EZR7_9ORYZ</name>
<evidence type="ECO:0000313" key="3">
    <source>
        <dbReference type="Proteomes" id="UP000479710"/>
    </source>
</evidence>
<proteinExistence type="predicted"/>
<feature type="compositionally biased region" description="Low complexity" evidence="1">
    <location>
        <begin position="1"/>
        <end position="53"/>
    </location>
</feature>
<reference evidence="2 3" key="1">
    <citation type="submission" date="2019-11" db="EMBL/GenBank/DDBJ databases">
        <title>Whole genome sequence of Oryza granulata.</title>
        <authorList>
            <person name="Li W."/>
        </authorList>
    </citation>
    <scope>NUCLEOTIDE SEQUENCE [LARGE SCALE GENOMIC DNA]</scope>
    <source>
        <strain evidence="3">cv. Menghai</strain>
        <tissue evidence="2">Leaf</tissue>
    </source>
</reference>
<protein>
    <submittedName>
        <fullName evidence="2">Uncharacterized protein</fullName>
    </submittedName>
</protein>
<gene>
    <name evidence="2" type="ORF">E2562_030286</name>
</gene>
<dbReference type="AlphaFoldDB" id="A0A6G1EZR7"/>
<keyword evidence="3" id="KW-1185">Reference proteome</keyword>
<dbReference type="Proteomes" id="UP000479710">
    <property type="component" value="Unassembled WGS sequence"/>
</dbReference>
<evidence type="ECO:0000313" key="2">
    <source>
        <dbReference type="EMBL" id="KAF0930111.1"/>
    </source>
</evidence>
<accession>A0A6G1EZR7</accession>
<sequence length="90" mass="9196">MSTPATTPGTSGSQVATAQGAAAASQEAGTRARVLASRAATPTSNSDAPPSDADPQDGKVKIEKYTFDQDIARKELALMIIGINPVLLAR</sequence>
<comment type="caution">
    <text evidence="2">The sequence shown here is derived from an EMBL/GenBank/DDBJ whole genome shotgun (WGS) entry which is preliminary data.</text>
</comment>
<feature type="region of interest" description="Disordered" evidence="1">
    <location>
        <begin position="1"/>
        <end position="59"/>
    </location>
</feature>
<dbReference type="EMBL" id="SPHZ02000002">
    <property type="protein sequence ID" value="KAF0930111.1"/>
    <property type="molecule type" value="Genomic_DNA"/>
</dbReference>